<dbReference type="OrthoDB" id="8885940at2"/>
<evidence type="ECO:0000259" key="5">
    <source>
        <dbReference type="PROSITE" id="PS50931"/>
    </source>
</evidence>
<dbReference type="InterPro" id="IPR000847">
    <property type="entry name" value="LysR_HTH_N"/>
</dbReference>
<proteinExistence type="inferred from homology"/>
<evidence type="ECO:0000313" key="6">
    <source>
        <dbReference type="EMBL" id="KIP98640.1"/>
    </source>
</evidence>
<dbReference type="Proteomes" id="UP000032068">
    <property type="component" value="Unassembled WGS sequence"/>
</dbReference>
<dbReference type="Pfam" id="PF03466">
    <property type="entry name" value="LysR_substrate"/>
    <property type="match status" value="1"/>
</dbReference>
<comment type="caution">
    <text evidence="6">The sequence shown here is derived from an EMBL/GenBank/DDBJ whole genome shotgun (WGS) entry which is preliminary data.</text>
</comment>
<dbReference type="GO" id="GO:0006351">
    <property type="term" value="P:DNA-templated transcription"/>
    <property type="evidence" value="ECO:0007669"/>
    <property type="project" value="TreeGrafter"/>
</dbReference>
<dbReference type="PANTHER" id="PTHR30537">
    <property type="entry name" value="HTH-TYPE TRANSCRIPTIONAL REGULATOR"/>
    <property type="match status" value="1"/>
</dbReference>
<dbReference type="SUPFAM" id="SSF53850">
    <property type="entry name" value="Periplasmic binding protein-like II"/>
    <property type="match status" value="1"/>
</dbReference>
<dbReference type="Gene3D" id="1.10.10.10">
    <property type="entry name" value="Winged helix-like DNA-binding domain superfamily/Winged helix DNA-binding domain"/>
    <property type="match status" value="1"/>
</dbReference>
<dbReference type="InterPro" id="IPR036388">
    <property type="entry name" value="WH-like_DNA-bd_sf"/>
</dbReference>
<dbReference type="FunFam" id="1.10.10.10:FF:000001">
    <property type="entry name" value="LysR family transcriptional regulator"/>
    <property type="match status" value="1"/>
</dbReference>
<dbReference type="InterPro" id="IPR036390">
    <property type="entry name" value="WH_DNA-bd_sf"/>
</dbReference>
<dbReference type="CDD" id="cd08422">
    <property type="entry name" value="PBP2_CrgA_like"/>
    <property type="match status" value="1"/>
</dbReference>
<evidence type="ECO:0000256" key="3">
    <source>
        <dbReference type="ARBA" id="ARBA00023125"/>
    </source>
</evidence>
<accession>A0A0D0IZL1</accession>
<evidence type="ECO:0000313" key="7">
    <source>
        <dbReference type="Proteomes" id="UP000032068"/>
    </source>
</evidence>
<dbReference type="AlphaFoldDB" id="A0A0D0IZL1"/>
<keyword evidence="3" id="KW-0238">DNA-binding</keyword>
<dbReference type="Gene3D" id="3.40.190.290">
    <property type="match status" value="1"/>
</dbReference>
<dbReference type="PANTHER" id="PTHR30537:SF5">
    <property type="entry name" value="HTH-TYPE TRANSCRIPTIONAL ACTIVATOR TTDR-RELATED"/>
    <property type="match status" value="1"/>
</dbReference>
<protein>
    <submittedName>
        <fullName evidence="6">LysR family transcriptional regulator</fullName>
    </submittedName>
</protein>
<dbReference type="PROSITE" id="PS50931">
    <property type="entry name" value="HTH_LYSR"/>
    <property type="match status" value="1"/>
</dbReference>
<dbReference type="SUPFAM" id="SSF46785">
    <property type="entry name" value="Winged helix' DNA-binding domain"/>
    <property type="match status" value="1"/>
</dbReference>
<evidence type="ECO:0000256" key="4">
    <source>
        <dbReference type="ARBA" id="ARBA00023163"/>
    </source>
</evidence>
<dbReference type="InterPro" id="IPR058163">
    <property type="entry name" value="LysR-type_TF_proteobact-type"/>
</dbReference>
<reference evidence="6 7" key="1">
    <citation type="submission" date="2014-12" db="EMBL/GenBank/DDBJ databases">
        <title>16Stimator: statistical estimation of ribosomal gene copy numbers from draft genome assemblies.</title>
        <authorList>
            <person name="Perisin M.A."/>
            <person name="Vetter M."/>
            <person name="Gilbert J.A."/>
            <person name="Bergelson J."/>
        </authorList>
    </citation>
    <scope>NUCLEOTIDE SEQUENCE [LARGE SCALE GENOMIC DNA]</scope>
    <source>
        <strain evidence="6 7">MEJ086</strain>
    </source>
</reference>
<dbReference type="EMBL" id="JXQW01000041">
    <property type="protein sequence ID" value="KIP98640.1"/>
    <property type="molecule type" value="Genomic_DNA"/>
</dbReference>
<organism evidence="6 7">
    <name type="scientific">Pseudomonas fulva</name>
    <dbReference type="NCBI Taxonomy" id="47880"/>
    <lineage>
        <taxon>Bacteria</taxon>
        <taxon>Pseudomonadati</taxon>
        <taxon>Pseudomonadota</taxon>
        <taxon>Gammaproteobacteria</taxon>
        <taxon>Pseudomonadales</taxon>
        <taxon>Pseudomonadaceae</taxon>
        <taxon>Pseudomonas</taxon>
    </lineage>
</organism>
<dbReference type="GO" id="GO:0043565">
    <property type="term" value="F:sequence-specific DNA binding"/>
    <property type="evidence" value="ECO:0007669"/>
    <property type="project" value="TreeGrafter"/>
</dbReference>
<dbReference type="RefSeq" id="WP_042554963.1">
    <property type="nucleotide sequence ID" value="NZ_JXQW01000041.1"/>
</dbReference>
<dbReference type="InterPro" id="IPR005119">
    <property type="entry name" value="LysR_subst-bd"/>
</dbReference>
<keyword evidence="4" id="KW-0804">Transcription</keyword>
<evidence type="ECO:0000256" key="2">
    <source>
        <dbReference type="ARBA" id="ARBA00023015"/>
    </source>
</evidence>
<dbReference type="Pfam" id="PF00126">
    <property type="entry name" value="HTH_1"/>
    <property type="match status" value="1"/>
</dbReference>
<keyword evidence="2" id="KW-0805">Transcription regulation</keyword>
<gene>
    <name evidence="6" type="ORF">RU08_16715</name>
</gene>
<comment type="similarity">
    <text evidence="1">Belongs to the LysR transcriptional regulatory family.</text>
</comment>
<evidence type="ECO:0000256" key="1">
    <source>
        <dbReference type="ARBA" id="ARBA00009437"/>
    </source>
</evidence>
<sequence length="303" mass="33451">MFDLNDVALFIQVVEAGSFAGAARRMGVPSNTLSRRVKQLEETLGVRLLHRSTRKLALTDAGRSLFEQSVAQVADLLEVSRRFTDGSQEPAGQIRVAVTADFFDLFQMAFIARFLERYPRVQLDFLLSDNRVDLIAEGIDLAFRAGALPDSSFVARKILTDSRMLAASPGYLQKHGIPDDIHALAQHSCIHPSNRSGQTAWHFPGPQGDIPIQVSGRFCANTAQAQLKAAVAGLGICFLPRPILYTSLKLGELVEVLPDRRQQGNDMFIVYPSKRQIPHAVSVFADEAVAYLLEETEKRYLGA</sequence>
<feature type="domain" description="HTH lysR-type" evidence="5">
    <location>
        <begin position="2"/>
        <end position="59"/>
    </location>
</feature>
<dbReference type="GO" id="GO:0003700">
    <property type="term" value="F:DNA-binding transcription factor activity"/>
    <property type="evidence" value="ECO:0007669"/>
    <property type="project" value="InterPro"/>
</dbReference>
<name>A0A0D0IZL1_9PSED</name>